<feature type="compositionally biased region" description="Polar residues" evidence="8">
    <location>
        <begin position="1060"/>
        <end position="1074"/>
    </location>
</feature>
<feature type="region of interest" description="Disordered" evidence="8">
    <location>
        <begin position="279"/>
        <end position="333"/>
    </location>
</feature>
<dbReference type="FunCoup" id="A0A0C2X603">
    <property type="interactions" value="292"/>
</dbReference>
<feature type="region of interest" description="Disordered" evidence="8">
    <location>
        <begin position="1030"/>
        <end position="1210"/>
    </location>
</feature>
<dbReference type="InterPro" id="IPR011989">
    <property type="entry name" value="ARM-like"/>
</dbReference>
<dbReference type="InterPro" id="IPR025977">
    <property type="entry name" value="Cnd3_C"/>
</dbReference>
<feature type="region of interest" description="Disordered" evidence="8">
    <location>
        <begin position="601"/>
        <end position="631"/>
    </location>
</feature>
<dbReference type="SUPFAM" id="SSF48371">
    <property type="entry name" value="ARM repeat"/>
    <property type="match status" value="1"/>
</dbReference>
<feature type="compositionally biased region" description="Polar residues" evidence="8">
    <location>
        <begin position="312"/>
        <end position="327"/>
    </location>
</feature>
<dbReference type="HOGENOM" id="CLU_004446_1_0_1"/>
<dbReference type="OrthoDB" id="27187at2759"/>
<dbReference type="Gene3D" id="1.25.10.10">
    <property type="entry name" value="Leucine-rich Repeat Variant"/>
    <property type="match status" value="1"/>
</dbReference>
<dbReference type="Pfam" id="PF12719">
    <property type="entry name" value="Cnd3"/>
    <property type="match status" value="1"/>
</dbReference>
<evidence type="ECO:0000256" key="2">
    <source>
        <dbReference type="ARBA" id="ARBA00006533"/>
    </source>
</evidence>
<protein>
    <recommendedName>
        <fullName evidence="9">Nuclear condensin complex subunit 3 C-terminal domain-containing protein</fullName>
    </recommendedName>
</protein>
<reference evidence="10 11" key="1">
    <citation type="submission" date="2014-04" db="EMBL/GenBank/DDBJ databases">
        <title>Evolutionary Origins and Diversification of the Mycorrhizal Mutualists.</title>
        <authorList>
            <consortium name="DOE Joint Genome Institute"/>
            <consortium name="Mycorrhizal Genomics Consortium"/>
            <person name="Kohler A."/>
            <person name="Kuo A."/>
            <person name="Nagy L.G."/>
            <person name="Floudas D."/>
            <person name="Copeland A."/>
            <person name="Barry K.W."/>
            <person name="Cichocki N."/>
            <person name="Veneault-Fourrey C."/>
            <person name="LaButti K."/>
            <person name="Lindquist E.A."/>
            <person name="Lipzen A."/>
            <person name="Lundell T."/>
            <person name="Morin E."/>
            <person name="Murat C."/>
            <person name="Riley R."/>
            <person name="Ohm R."/>
            <person name="Sun H."/>
            <person name="Tunlid A."/>
            <person name="Henrissat B."/>
            <person name="Grigoriev I.V."/>
            <person name="Hibbett D.S."/>
            <person name="Martin F."/>
        </authorList>
    </citation>
    <scope>NUCLEOTIDE SEQUENCE [LARGE SCALE GENOMIC DNA]</scope>
    <source>
        <strain evidence="10 11">Koide BX008</strain>
    </source>
</reference>
<proteinExistence type="inferred from homology"/>
<evidence type="ECO:0000256" key="5">
    <source>
        <dbReference type="ARBA" id="ARBA00022776"/>
    </source>
</evidence>
<gene>
    <name evidence="10" type="ORF">M378DRAFT_178978</name>
</gene>
<dbReference type="PANTHER" id="PTHR14418">
    <property type="entry name" value="CONDENSIN COMPLEX SUBUNIT 3-RELATED"/>
    <property type="match status" value="1"/>
</dbReference>
<dbReference type="InParanoid" id="A0A0C2X603"/>
<keyword evidence="3" id="KW-0158">Chromosome</keyword>
<dbReference type="GO" id="GO:0000793">
    <property type="term" value="C:condensed chromosome"/>
    <property type="evidence" value="ECO:0007669"/>
    <property type="project" value="TreeGrafter"/>
</dbReference>
<organism evidence="10 11">
    <name type="scientific">Amanita muscaria (strain Koide BX008)</name>
    <dbReference type="NCBI Taxonomy" id="946122"/>
    <lineage>
        <taxon>Eukaryota</taxon>
        <taxon>Fungi</taxon>
        <taxon>Dikarya</taxon>
        <taxon>Basidiomycota</taxon>
        <taxon>Agaricomycotina</taxon>
        <taxon>Agaricomycetes</taxon>
        <taxon>Agaricomycetidae</taxon>
        <taxon>Agaricales</taxon>
        <taxon>Pluteineae</taxon>
        <taxon>Amanitaceae</taxon>
        <taxon>Amanita</taxon>
    </lineage>
</organism>
<evidence type="ECO:0000313" key="10">
    <source>
        <dbReference type="EMBL" id="KIL64153.1"/>
    </source>
</evidence>
<dbReference type="AlphaFoldDB" id="A0A0C2X603"/>
<keyword evidence="11" id="KW-1185">Reference proteome</keyword>
<keyword evidence="7" id="KW-0131">Cell cycle</keyword>
<evidence type="ECO:0000256" key="1">
    <source>
        <dbReference type="ARBA" id="ARBA00004286"/>
    </source>
</evidence>
<accession>A0A0C2X603</accession>
<feature type="compositionally biased region" description="Basic and acidic residues" evidence="8">
    <location>
        <begin position="281"/>
        <end position="295"/>
    </location>
</feature>
<name>A0A0C2X603_AMAMK</name>
<feature type="compositionally biased region" description="Low complexity" evidence="8">
    <location>
        <begin position="1178"/>
        <end position="1188"/>
    </location>
</feature>
<evidence type="ECO:0000256" key="7">
    <source>
        <dbReference type="ARBA" id="ARBA00023306"/>
    </source>
</evidence>
<dbReference type="GO" id="GO:0051301">
    <property type="term" value="P:cell division"/>
    <property type="evidence" value="ECO:0007669"/>
    <property type="project" value="UniProtKB-KW"/>
</dbReference>
<keyword evidence="4" id="KW-0132">Cell division</keyword>
<feature type="compositionally biased region" description="Acidic residues" evidence="8">
    <location>
        <begin position="1192"/>
        <end position="1210"/>
    </location>
</feature>
<evidence type="ECO:0000256" key="6">
    <source>
        <dbReference type="ARBA" id="ARBA00023067"/>
    </source>
</evidence>
<sequence length="1210" mass="136352">MPGRTKQRDGDALTDLESAIPRIFDQAQVSIANHQKNFVALHKLHIEAAQHTEPVNNGRTIKLTGERKFEDIFTRMLMRVLPIKKGVGPADRIVKFVGGYVRFVNDKAAEEKDNANNSDEEDPDEDTTASRFIARLLKFLLKGFLAKEKFVRYRVLYTVAEMVSHLGAIDEEVYEELRSALLERVHDKENVVRVQVVLSLSKLARSEDPTEITEGESVLEVLFGVLAHDSSPEVRRAALLNMLPNALTIPHILARTRDTDTTMRKLVYSAILDHNATLDEEDHKDAPKVRTKEENELVASGIDEDVKPDLNSLENDGSGKSSTGKQNKQMKKRYIGPTHPRALSIAQRELIVRNGLGDRESSVRATAEALVGTWVDVVNVGLKFEEDIIKEEVTHDQGLAVNPTGNEAVDQCVAFLKLFDLENEVASNALLSVFASRPEIYDGLEFDNPYWASLTPERAFLARVFVNHCCASKNAARLEATLPVVTALAFRVQEAYNDLVDRVRELEEKRTFARPEELVKEEDEKADREFIISEMLTLAINLDYSDEIGRRKMFQLMRDMLSQNALPERLLTKCLDVLRELSGERDLIRIMVEIIQDLRDRGDDEEEDGGGKDPEAEIDQEGTPASARPPRAHLFNNKKLAQLTPEQQAQKDEIDLRCLSLCIGVLERVNSKLEDNSTLDGVLVGLIVPAVRRNEVAFHQKGLVCLGLCSLIDRNLALGSFSMYFKRATSNLSEELKMSVLQVMFDMLMVHEHDFLQRQGETPQQITDLLVTRLIEETSSKVKALLAMGISKLVLCGMVTDIKAIKKLIITYLSPDTVDNQELRQCLTFFFPRFCYSSAANQIRLREVSLIFLLCDPAHGYKIFIETFMELSTLRRRLDDDEVISATQVAALFVDLTDPLKLIQVINAKGKAPATDESVQVDLASDVLKALLDKKNNFEKEDKRVLTHMLSKLHIPDTVDDDKIRTLKLLIHSVQTRRPLRDATSNNALRKFDTAVSKKFETQLEGFSEEEYRKLSELQELFEFLDDIIPEDDEGDDTDVPRRKGRKRILTAHDPRRSGSIATTSTESLRQDSPASFPRDRLPQAKRRRISLAIDGFEELEGSKEGTPPPENPTRTLPKRNAAVKKPVINVISDGSGEPTCKWPPPKPRQPQRKRAEDIEEAQLDEDISRLLSSRKVSAATTAISSSAPNMEDSEEEEDEVNESLLVDED</sequence>
<feature type="domain" description="Nuclear condensin complex subunit 3 C-terminal" evidence="9">
    <location>
        <begin position="657"/>
        <end position="955"/>
    </location>
</feature>
<evidence type="ECO:0000313" key="11">
    <source>
        <dbReference type="Proteomes" id="UP000054549"/>
    </source>
</evidence>
<keyword evidence="5" id="KW-0498">Mitosis</keyword>
<dbReference type="PANTHER" id="PTHR14418:SF5">
    <property type="entry name" value="CONDENSIN COMPLEX SUBUNIT 3"/>
    <property type="match status" value="1"/>
</dbReference>
<dbReference type="Proteomes" id="UP000054549">
    <property type="component" value="Unassembled WGS sequence"/>
</dbReference>
<dbReference type="InterPro" id="IPR016024">
    <property type="entry name" value="ARM-type_fold"/>
</dbReference>
<dbReference type="InterPro" id="IPR027165">
    <property type="entry name" value="CND3"/>
</dbReference>
<evidence type="ECO:0000256" key="3">
    <source>
        <dbReference type="ARBA" id="ARBA00022454"/>
    </source>
</evidence>
<dbReference type="STRING" id="946122.A0A0C2X603"/>
<dbReference type="EMBL" id="KN818252">
    <property type="protein sequence ID" value="KIL64153.1"/>
    <property type="molecule type" value="Genomic_DNA"/>
</dbReference>
<dbReference type="GO" id="GO:0007076">
    <property type="term" value="P:mitotic chromosome condensation"/>
    <property type="evidence" value="ECO:0007669"/>
    <property type="project" value="InterPro"/>
</dbReference>
<comment type="subcellular location">
    <subcellularLocation>
        <location evidence="1">Chromosome</location>
    </subcellularLocation>
</comment>
<dbReference type="GO" id="GO:0000796">
    <property type="term" value="C:condensin complex"/>
    <property type="evidence" value="ECO:0007669"/>
    <property type="project" value="InterPro"/>
</dbReference>
<keyword evidence="6" id="KW-0226">DNA condensation</keyword>
<evidence type="ECO:0000259" key="9">
    <source>
        <dbReference type="Pfam" id="PF12719"/>
    </source>
</evidence>
<comment type="similarity">
    <text evidence="2">Belongs to the CND3 (condensin subunit 3) family.</text>
</comment>
<evidence type="ECO:0000256" key="8">
    <source>
        <dbReference type="SAM" id="MobiDB-lite"/>
    </source>
</evidence>
<evidence type="ECO:0000256" key="4">
    <source>
        <dbReference type="ARBA" id="ARBA00022618"/>
    </source>
</evidence>